<feature type="transmembrane region" description="Helical" evidence="16">
    <location>
        <begin position="645"/>
        <end position="665"/>
    </location>
</feature>
<dbReference type="GO" id="GO:0015276">
    <property type="term" value="F:ligand-gated monoatomic ion channel activity"/>
    <property type="evidence" value="ECO:0007669"/>
    <property type="project" value="InterPro"/>
</dbReference>
<feature type="chain" id="PRO_5028077833" description="Ionotropic glutamate receptor C-terminal domain-containing protein" evidence="17">
    <location>
        <begin position="30"/>
        <end position="1331"/>
    </location>
</feature>
<keyword evidence="6 17" id="KW-0732">Signal</keyword>
<keyword evidence="8" id="KW-0406">Ion transport</keyword>
<dbReference type="InterPro" id="IPR019594">
    <property type="entry name" value="Glu/Gly-bd"/>
</dbReference>
<keyword evidence="10" id="KW-0675">Receptor</keyword>
<dbReference type="PANTHER" id="PTHR34836">
    <property type="entry name" value="OS06G0188250 PROTEIN"/>
    <property type="match status" value="1"/>
</dbReference>
<protein>
    <recommendedName>
        <fullName evidence="18">Ionotropic glutamate receptor C-terminal domain-containing protein</fullName>
    </recommendedName>
</protein>
<gene>
    <name evidence="19" type="ORF">CB5_LOCUS8743</name>
</gene>
<dbReference type="InterPro" id="IPR028082">
    <property type="entry name" value="Peripla_BP_I"/>
</dbReference>
<comment type="function">
    <text evidence="14">Glutamate-gated receptor that probably acts as a non-selective cation channel. May be involved in light-signal transduction and calcium homeostasis via the regulation of calcium influx into cells.</text>
</comment>
<feature type="signal peptide" evidence="17">
    <location>
        <begin position="1"/>
        <end position="29"/>
    </location>
</feature>
<keyword evidence="13" id="KW-0407">Ion channel</keyword>
<evidence type="ECO:0000256" key="15">
    <source>
        <dbReference type="SAM" id="MobiDB-lite"/>
    </source>
</evidence>
<feature type="compositionally biased region" description="Low complexity" evidence="15">
    <location>
        <begin position="1116"/>
        <end position="1132"/>
    </location>
</feature>
<evidence type="ECO:0000256" key="4">
    <source>
        <dbReference type="ARBA" id="ARBA00022448"/>
    </source>
</evidence>
<dbReference type="PANTHER" id="PTHR34836:SF1">
    <property type="entry name" value="OS09G0428600 PROTEIN"/>
    <property type="match status" value="1"/>
</dbReference>
<evidence type="ECO:0000256" key="2">
    <source>
        <dbReference type="ARBA" id="ARBA00008685"/>
    </source>
</evidence>
<keyword evidence="7 16" id="KW-1133">Transmembrane helix</keyword>
<evidence type="ECO:0000256" key="5">
    <source>
        <dbReference type="ARBA" id="ARBA00022692"/>
    </source>
</evidence>
<comment type="subcellular location">
    <subcellularLocation>
        <location evidence="1">Membrane</location>
        <topology evidence="1">Multi-pass membrane protein</topology>
    </subcellularLocation>
</comment>
<dbReference type="Pfam" id="PF10613">
    <property type="entry name" value="Lig_chan-Glu_bd"/>
    <property type="match status" value="1"/>
</dbReference>
<comment type="subunit">
    <text evidence="3">May form heteromers.</text>
</comment>
<dbReference type="InterPro" id="IPR015683">
    <property type="entry name" value="Ionotropic_Glu_rcpt"/>
</dbReference>
<evidence type="ECO:0000256" key="9">
    <source>
        <dbReference type="ARBA" id="ARBA00023136"/>
    </source>
</evidence>
<dbReference type="InterPro" id="IPR001320">
    <property type="entry name" value="Iontro_rcpt_C"/>
</dbReference>
<dbReference type="EMBL" id="LR862145">
    <property type="protein sequence ID" value="CAD1825532.1"/>
    <property type="molecule type" value="Genomic_DNA"/>
</dbReference>
<comment type="similarity">
    <text evidence="2">Belongs to the glutamate-gated ion channel (TC 1.A.10.1) family.</text>
</comment>
<keyword evidence="12" id="KW-1071">Ligand-gated ion channel</keyword>
<feature type="compositionally biased region" description="Low complexity" evidence="15">
    <location>
        <begin position="1044"/>
        <end position="1059"/>
    </location>
</feature>
<dbReference type="FunFam" id="3.40.190.10:FF:000396">
    <property type="entry name" value="Glutamate receptor"/>
    <property type="match status" value="1"/>
</dbReference>
<dbReference type="FunFam" id="3.40.50.2300:FF:000188">
    <property type="entry name" value="Glutamate receptor"/>
    <property type="match status" value="1"/>
</dbReference>
<evidence type="ECO:0000256" key="12">
    <source>
        <dbReference type="ARBA" id="ARBA00023286"/>
    </source>
</evidence>
<feature type="region of interest" description="Disordered" evidence="15">
    <location>
        <begin position="1037"/>
        <end position="1155"/>
    </location>
</feature>
<feature type="domain" description="Ionotropic glutamate receptor C-terminal" evidence="18">
    <location>
        <begin position="462"/>
        <end position="778"/>
    </location>
</feature>
<dbReference type="SUPFAM" id="SSF53850">
    <property type="entry name" value="Periplasmic binding protein-like II"/>
    <property type="match status" value="1"/>
</dbReference>
<feature type="transmembrane region" description="Helical" evidence="16">
    <location>
        <begin position="799"/>
        <end position="823"/>
    </location>
</feature>
<evidence type="ECO:0000256" key="1">
    <source>
        <dbReference type="ARBA" id="ARBA00004141"/>
    </source>
</evidence>
<dbReference type="Pfam" id="PF01094">
    <property type="entry name" value="ANF_receptor"/>
    <property type="match status" value="2"/>
</dbReference>
<evidence type="ECO:0000256" key="8">
    <source>
        <dbReference type="ARBA" id="ARBA00023065"/>
    </source>
</evidence>
<sequence length="1331" mass="143249">MSFLERSHLLPSSLVLFILSLLSIQQSYSASAQRPASSPCKVGLILDLNSLVGRMALTSIRIAVDDFYAAHPRSSNHLELLVRKSNDVVTAASAAMELMMKHEVRAILGPQTSIESEFVAELGSKAHVPIVAFSATSPSVSHSHSPYFLRAAANDAAQAAAIADLVSAYGWRRVVPVYEDNDYGSALVPYLIDALNAAGAAVPYRSAIPASASDDYVSAALYRLATEQTRVFVVHMRPDLAARFFPLASDAGMVSAGYVWIITDGLTALLGSGIDAATVAESMQGVLGLAPFTPKSGRVNEFKRKWRRRFSEENPADDVTTAAATSSYALWAYDAAWAVAEAADRLGPVGPEYVGAGTEPTDIANLPVSSTGHELLKLLEEAEFDGLGGEFRLDDGELNVTAFRIVNVIGEGAREIGFWTPQHGLSRRLDGSGEGLAGVIWPGESMVEPKGWDRPTSGAVLRVAVPGPVDVGFHGFLDIETDAATNRTMAGGFVIDVFEAAARQLPYALRFEYVLADVVSYHTLVQQVANGSYDAAVADITITANRSHQVDFTLPYMASGVSMAVAVRDERSTIWVFIKPLKQDLWLVSAAFFILTGAVVWALEHRINDEFRGPPSNQLGTVFYFSLSTLVFAHRENVVSNLSKFVVVIWVFVVLILQSSYTASLTSMLTVQKLKPAFVGFDDLKNSGKNVGYLQDSFVKGVLLNRGFDESRLVSFKSPQQYEEALSNGTVAAIVDEIPYLKLAFPKGSPLVSDLSRAILNITESNEVTEIQRKWFGDESTCPSQDNPLSSNQLGFESFAGLFLITGTASLCAFVLHLATFVYKNRYKLRNIASQNSFLPTLRLIAKLFDDKDLSAHTFKKAQPKDGSMKAENRDTGVSPYETYTASPVSMSNYTFEEGRTTPSVEPASSIVFEIEPASPATETTMHTAGHEPSTLPLSFLSLIILSLLSIQQPSSASTQLLVPSALKVGLILDLNSLVGRITLTSICIAVDDFYAAHPHSSTRLDLLVRDSNGVVTAASAAMELLTKHEVQAILALRRRSSRRSSPNSARRPTARSSPSRPPTPWSRTPIPPTSSAPLRTTRPRRPPSPPLCRPTAGAASSQSTRIPNMAPPSSPTSSTPSTVSAPLSPTARQFRPPPLTTTSPPRSTASRRSRRACSSCTCCRTLPPGSSRGRDAGMMSAGYVWIITDGLTTLLGCDIDAATVAESMQGVLGLAPFVPKSARVNEFKRKWRRRFSEENPAADVPAAAATSNYALWAYDAAWAVAAAADRLGPVGPAYVGAGTGPTDIANLRVSSTGPELLKLLEETEFDGLGGKFRLVEGELNVTAFRS</sequence>
<dbReference type="SMART" id="SM00079">
    <property type="entry name" value="PBPe"/>
    <property type="match status" value="1"/>
</dbReference>
<proteinExistence type="inferred from homology"/>
<dbReference type="InterPro" id="IPR001828">
    <property type="entry name" value="ANF_lig-bd_rcpt"/>
</dbReference>
<dbReference type="FunFam" id="1.10.287.70:FF:000037">
    <property type="entry name" value="Glutamate receptor"/>
    <property type="match status" value="1"/>
</dbReference>
<dbReference type="SUPFAM" id="SSF53822">
    <property type="entry name" value="Periplasmic binding protein-like I"/>
    <property type="match status" value="2"/>
</dbReference>
<dbReference type="Gene3D" id="3.40.50.2300">
    <property type="match status" value="4"/>
</dbReference>
<dbReference type="InterPro" id="IPR044440">
    <property type="entry name" value="GABAb_receptor_plant_PBP1"/>
</dbReference>
<evidence type="ECO:0000256" key="16">
    <source>
        <dbReference type="SAM" id="Phobius"/>
    </source>
</evidence>
<reference evidence="19" key="1">
    <citation type="submission" date="2020-07" db="EMBL/GenBank/DDBJ databases">
        <authorList>
            <person name="Lin J."/>
        </authorList>
    </citation>
    <scope>NUCLEOTIDE SEQUENCE</scope>
</reference>
<evidence type="ECO:0000256" key="7">
    <source>
        <dbReference type="ARBA" id="ARBA00022989"/>
    </source>
</evidence>
<evidence type="ECO:0000313" key="19">
    <source>
        <dbReference type="EMBL" id="CAD1825532.1"/>
    </source>
</evidence>
<dbReference type="GO" id="GO:0016020">
    <property type="term" value="C:membrane"/>
    <property type="evidence" value="ECO:0007669"/>
    <property type="project" value="UniProtKB-SubCell"/>
</dbReference>
<keyword evidence="5 16" id="KW-0812">Transmembrane</keyword>
<keyword evidence="11" id="KW-0325">Glycoprotein</keyword>
<feature type="transmembrane region" description="Helical" evidence="16">
    <location>
        <begin position="585"/>
        <end position="603"/>
    </location>
</feature>
<dbReference type="Gene3D" id="3.40.190.10">
    <property type="entry name" value="Periplasmic binding protein-like II"/>
    <property type="match status" value="2"/>
</dbReference>
<evidence type="ECO:0000256" key="14">
    <source>
        <dbReference type="ARBA" id="ARBA00049638"/>
    </source>
</evidence>
<dbReference type="CDD" id="cd13686">
    <property type="entry name" value="GluR_Plant"/>
    <property type="match status" value="1"/>
</dbReference>
<evidence type="ECO:0000256" key="10">
    <source>
        <dbReference type="ARBA" id="ARBA00023170"/>
    </source>
</evidence>
<evidence type="ECO:0000256" key="3">
    <source>
        <dbReference type="ARBA" id="ARBA00011095"/>
    </source>
</evidence>
<dbReference type="Pfam" id="PF00060">
    <property type="entry name" value="Lig_chan"/>
    <property type="match status" value="1"/>
</dbReference>
<evidence type="ECO:0000256" key="6">
    <source>
        <dbReference type="ARBA" id="ARBA00022729"/>
    </source>
</evidence>
<evidence type="ECO:0000256" key="13">
    <source>
        <dbReference type="ARBA" id="ARBA00023303"/>
    </source>
</evidence>
<keyword evidence="9 16" id="KW-0472">Membrane</keyword>
<keyword evidence="4" id="KW-0813">Transport</keyword>
<dbReference type="CDD" id="cd19990">
    <property type="entry name" value="PBP1_GABAb_receptor_plant"/>
    <property type="match status" value="1"/>
</dbReference>
<evidence type="ECO:0000259" key="18">
    <source>
        <dbReference type="SMART" id="SM00079"/>
    </source>
</evidence>
<feature type="transmembrane region" description="Helical" evidence="16">
    <location>
        <begin position="615"/>
        <end position="633"/>
    </location>
</feature>
<evidence type="ECO:0000256" key="17">
    <source>
        <dbReference type="SAM" id="SignalP"/>
    </source>
</evidence>
<feature type="compositionally biased region" description="Pro residues" evidence="15">
    <location>
        <begin position="1060"/>
        <end position="1075"/>
    </location>
</feature>
<evidence type="ECO:0000256" key="11">
    <source>
        <dbReference type="ARBA" id="ARBA00023180"/>
    </source>
</evidence>
<organism evidence="19">
    <name type="scientific">Ananas comosus var. bracteatus</name>
    <name type="common">red pineapple</name>
    <dbReference type="NCBI Taxonomy" id="296719"/>
    <lineage>
        <taxon>Eukaryota</taxon>
        <taxon>Viridiplantae</taxon>
        <taxon>Streptophyta</taxon>
        <taxon>Embryophyta</taxon>
        <taxon>Tracheophyta</taxon>
        <taxon>Spermatophyta</taxon>
        <taxon>Magnoliopsida</taxon>
        <taxon>Liliopsida</taxon>
        <taxon>Poales</taxon>
        <taxon>Bromeliaceae</taxon>
        <taxon>Bromelioideae</taxon>
        <taxon>Ananas</taxon>
    </lineage>
</organism>
<dbReference type="Gene3D" id="1.10.287.70">
    <property type="match status" value="1"/>
</dbReference>
<name>A0A6V7P3X8_ANACO</name>
<accession>A0A6V7P3X8</accession>